<evidence type="ECO:0000313" key="1">
    <source>
        <dbReference type="EMBL" id="KAI7754095.1"/>
    </source>
</evidence>
<organism evidence="1 2">
    <name type="scientific">Ambrosia artemisiifolia</name>
    <name type="common">Common ragweed</name>
    <dbReference type="NCBI Taxonomy" id="4212"/>
    <lineage>
        <taxon>Eukaryota</taxon>
        <taxon>Viridiplantae</taxon>
        <taxon>Streptophyta</taxon>
        <taxon>Embryophyta</taxon>
        <taxon>Tracheophyta</taxon>
        <taxon>Spermatophyta</taxon>
        <taxon>Magnoliopsida</taxon>
        <taxon>eudicotyledons</taxon>
        <taxon>Gunneridae</taxon>
        <taxon>Pentapetalae</taxon>
        <taxon>asterids</taxon>
        <taxon>campanulids</taxon>
        <taxon>Asterales</taxon>
        <taxon>Asteraceae</taxon>
        <taxon>Asteroideae</taxon>
        <taxon>Heliantheae alliance</taxon>
        <taxon>Heliantheae</taxon>
        <taxon>Ambrosia</taxon>
    </lineage>
</organism>
<comment type="caution">
    <text evidence="1">The sequence shown here is derived from an EMBL/GenBank/DDBJ whole genome shotgun (WGS) entry which is preliminary data.</text>
</comment>
<sequence length="170" mass="19548">MMGMVRCPYPSMYPSVTVTKALKILCQQKPIDSIDEIKRGNGMCTVLIISNIWNYTSFSGEKAMILNYLPKSKSNNWNPRVWGVSLLKSYKYEEQFEGPWILEVDIPIYESSHVQTITRSSSKRFLYNFSWKEELKIWHLFSDSDYEGLSISLAALEITDAGKEKVVVVS</sequence>
<dbReference type="EMBL" id="JAMZMK010004554">
    <property type="protein sequence ID" value="KAI7754095.1"/>
    <property type="molecule type" value="Genomic_DNA"/>
</dbReference>
<protein>
    <submittedName>
        <fullName evidence="1">Uncharacterized protein</fullName>
    </submittedName>
</protein>
<name>A0AAD5D6P0_AMBAR</name>
<proteinExistence type="predicted"/>
<accession>A0AAD5D6P0</accession>
<gene>
    <name evidence="1" type="ORF">M8C21_009610</name>
</gene>
<keyword evidence="2" id="KW-1185">Reference proteome</keyword>
<dbReference type="Proteomes" id="UP001206925">
    <property type="component" value="Unassembled WGS sequence"/>
</dbReference>
<dbReference type="AlphaFoldDB" id="A0AAD5D6P0"/>
<evidence type="ECO:0000313" key="2">
    <source>
        <dbReference type="Proteomes" id="UP001206925"/>
    </source>
</evidence>
<reference evidence="1" key="1">
    <citation type="submission" date="2022-06" db="EMBL/GenBank/DDBJ databases">
        <title>Uncovering the hologenomic basis of an extraordinary plant invasion.</title>
        <authorList>
            <person name="Bieker V.C."/>
            <person name="Martin M.D."/>
            <person name="Gilbert T."/>
            <person name="Hodgins K."/>
            <person name="Battlay P."/>
            <person name="Petersen B."/>
            <person name="Wilson J."/>
        </authorList>
    </citation>
    <scope>NUCLEOTIDE SEQUENCE</scope>
    <source>
        <strain evidence="1">AA19_3_7</strain>
        <tissue evidence="1">Leaf</tissue>
    </source>
</reference>